<keyword evidence="2" id="KW-1185">Reference proteome</keyword>
<name>A0A3M6TH30_POCDA</name>
<proteinExistence type="predicted"/>
<evidence type="ECO:0000313" key="2">
    <source>
        <dbReference type="Proteomes" id="UP000275408"/>
    </source>
</evidence>
<sequence>MQKYRLTAINPMVCKDASPNVNTPNPWNRQKVSPKIHWPRIKVTTENGIQQVDIRISLTANATTNILESVRSLWFR</sequence>
<dbReference type="Proteomes" id="UP000275408">
    <property type="component" value="Unassembled WGS sequence"/>
</dbReference>
<reference evidence="1 2" key="1">
    <citation type="journal article" date="2018" name="Sci. Rep.">
        <title>Comparative analysis of the Pocillopora damicornis genome highlights role of immune system in coral evolution.</title>
        <authorList>
            <person name="Cunning R."/>
            <person name="Bay R.A."/>
            <person name="Gillette P."/>
            <person name="Baker A.C."/>
            <person name="Traylor-Knowles N."/>
        </authorList>
    </citation>
    <scope>NUCLEOTIDE SEQUENCE [LARGE SCALE GENOMIC DNA]</scope>
    <source>
        <strain evidence="1">RSMAS</strain>
        <tissue evidence="1">Whole animal</tissue>
    </source>
</reference>
<dbReference type="AlphaFoldDB" id="A0A3M6TH30"/>
<evidence type="ECO:0000313" key="1">
    <source>
        <dbReference type="EMBL" id="RMX40705.1"/>
    </source>
</evidence>
<dbReference type="EMBL" id="RCHS01003589">
    <property type="protein sequence ID" value="RMX40705.1"/>
    <property type="molecule type" value="Genomic_DNA"/>
</dbReference>
<organism evidence="1 2">
    <name type="scientific">Pocillopora damicornis</name>
    <name type="common">Cauliflower coral</name>
    <name type="synonym">Millepora damicornis</name>
    <dbReference type="NCBI Taxonomy" id="46731"/>
    <lineage>
        <taxon>Eukaryota</taxon>
        <taxon>Metazoa</taxon>
        <taxon>Cnidaria</taxon>
        <taxon>Anthozoa</taxon>
        <taxon>Hexacorallia</taxon>
        <taxon>Scleractinia</taxon>
        <taxon>Astrocoeniina</taxon>
        <taxon>Pocilloporidae</taxon>
        <taxon>Pocillopora</taxon>
    </lineage>
</organism>
<gene>
    <name evidence="1" type="ORF">pdam_00021462</name>
</gene>
<comment type="caution">
    <text evidence="1">The sequence shown here is derived from an EMBL/GenBank/DDBJ whole genome shotgun (WGS) entry which is preliminary data.</text>
</comment>
<accession>A0A3M6TH30</accession>
<protein>
    <submittedName>
        <fullName evidence="1">Uncharacterized protein</fullName>
    </submittedName>
</protein>